<dbReference type="KEGG" id="led:BBK82_46765"/>
<gene>
    <name evidence="1" type="ORF">BBK82_46765</name>
</gene>
<name>A0A1B2HX96_9PSEU</name>
<evidence type="ECO:0008006" key="3">
    <source>
        <dbReference type="Google" id="ProtNLM"/>
    </source>
</evidence>
<dbReference type="InterPro" id="IPR029058">
    <property type="entry name" value="AB_hydrolase_fold"/>
</dbReference>
<organism evidence="1 2">
    <name type="scientific">Lentzea guizhouensis</name>
    <dbReference type="NCBI Taxonomy" id="1586287"/>
    <lineage>
        <taxon>Bacteria</taxon>
        <taxon>Bacillati</taxon>
        <taxon>Actinomycetota</taxon>
        <taxon>Actinomycetes</taxon>
        <taxon>Pseudonocardiales</taxon>
        <taxon>Pseudonocardiaceae</taxon>
        <taxon>Lentzea</taxon>
    </lineage>
</organism>
<sequence length="67" mass="7984">MFQQRHHHDDLPESTVVVPRQDRTIRPEWMRRTARERLGVTPVEIDGEHCPHIPRAQELAEIILRRA</sequence>
<dbReference type="RefSeq" id="WP_065920646.1">
    <property type="nucleotide sequence ID" value="NZ_CP016793.1"/>
</dbReference>
<accession>A0A1B2HX96</accession>
<dbReference type="AlphaFoldDB" id="A0A1B2HX96"/>
<dbReference type="Gene3D" id="3.40.50.1820">
    <property type="entry name" value="alpha/beta hydrolase"/>
    <property type="match status" value="1"/>
</dbReference>
<dbReference type="EMBL" id="CP016793">
    <property type="protein sequence ID" value="ANZ42315.1"/>
    <property type="molecule type" value="Genomic_DNA"/>
</dbReference>
<keyword evidence="2" id="KW-1185">Reference proteome</keyword>
<dbReference type="STRING" id="1586287.BBK82_46765"/>
<dbReference type="OrthoDB" id="2972445at2"/>
<dbReference type="SUPFAM" id="SSF53474">
    <property type="entry name" value="alpha/beta-Hydrolases"/>
    <property type="match status" value="1"/>
</dbReference>
<evidence type="ECO:0000313" key="1">
    <source>
        <dbReference type="EMBL" id="ANZ42315.1"/>
    </source>
</evidence>
<reference evidence="1 2" key="1">
    <citation type="submission" date="2016-07" db="EMBL/GenBank/DDBJ databases">
        <title>Complete genome sequence of the Lentzea guizhouensis DHS C013.</title>
        <authorList>
            <person name="Cao C."/>
        </authorList>
    </citation>
    <scope>NUCLEOTIDE SEQUENCE [LARGE SCALE GENOMIC DNA]</scope>
    <source>
        <strain evidence="1 2">DHS C013</strain>
    </source>
</reference>
<protein>
    <recommendedName>
        <fullName evidence="3">Alpha/beta hydrolase</fullName>
    </recommendedName>
</protein>
<dbReference type="Proteomes" id="UP000093053">
    <property type="component" value="Chromosome"/>
</dbReference>
<evidence type="ECO:0000313" key="2">
    <source>
        <dbReference type="Proteomes" id="UP000093053"/>
    </source>
</evidence>
<proteinExistence type="predicted"/>